<organism evidence="1 2">
    <name type="scientific">Haladaptatus paucihalophilus DX253</name>
    <dbReference type="NCBI Taxonomy" id="797209"/>
    <lineage>
        <taxon>Archaea</taxon>
        <taxon>Methanobacteriati</taxon>
        <taxon>Methanobacteriota</taxon>
        <taxon>Stenosarchaea group</taxon>
        <taxon>Halobacteria</taxon>
        <taxon>Halobacteriales</taxon>
        <taxon>Haladaptataceae</taxon>
        <taxon>Haladaptatus</taxon>
    </lineage>
</organism>
<evidence type="ECO:0000313" key="2">
    <source>
        <dbReference type="Proteomes" id="UP000003751"/>
    </source>
</evidence>
<reference evidence="1 2" key="1">
    <citation type="journal article" date="2014" name="ISME J.">
        <title>Trehalose/2-sulfotrehalose biosynthesis and glycine-betaine uptake are widely spread mechanisms for osmoadaptation in the Halobacteriales.</title>
        <authorList>
            <person name="Youssef N.H."/>
            <person name="Savage-Ashlock K.N."/>
            <person name="McCully A.L."/>
            <person name="Luedtke B."/>
            <person name="Shaw E.I."/>
            <person name="Hoff W.D."/>
            <person name="Elshahed M.S."/>
        </authorList>
    </citation>
    <scope>NUCLEOTIDE SEQUENCE [LARGE SCALE GENOMIC DNA]</scope>
    <source>
        <strain evidence="1 2">DX253</strain>
    </source>
</reference>
<dbReference type="AlphaFoldDB" id="E7QP69"/>
<dbReference type="Proteomes" id="UP000003751">
    <property type="component" value="Unassembled WGS sequence"/>
</dbReference>
<sequence length="60" mass="6416">MRFVLDGSHSSSVRESVGKSVGDGIRLVADDTHYLHERTGGSESLLAFGRKLRTLKAASG</sequence>
<gene>
    <name evidence="1" type="ORF">ZOD2009_02540</name>
</gene>
<name>E7QP69_HALPU</name>
<accession>E7QP69</accession>
<comment type="caution">
    <text evidence="1">The sequence shown here is derived from an EMBL/GenBank/DDBJ whole genome shotgun (WGS) entry which is preliminary data.</text>
</comment>
<evidence type="ECO:0000313" key="1">
    <source>
        <dbReference type="EMBL" id="EFW93985.1"/>
    </source>
</evidence>
<protein>
    <submittedName>
        <fullName evidence="1">Uncharacterized protein</fullName>
    </submittedName>
</protein>
<proteinExistence type="predicted"/>
<dbReference type="EMBL" id="AEMG01000002">
    <property type="protein sequence ID" value="EFW93985.1"/>
    <property type="molecule type" value="Genomic_DNA"/>
</dbReference>